<sequence>MTKRLLVLGGGRQAVRGLEQLKSMGLELVVCDMDPSAPGFSVADHRIQASVYHLDDCLPAVKRFHAKLPLDGVMCLACDVPHIVARIAEVLGTPHIPVSAADLTVDKLAMKARFEEYGVKVPPYARVANPEALENLAEEWGHVVVKPVDSRGSKGVSLLERGGDGVWAFEHALSASPSGRVMAEKFLEGPQVSSESVIIAGQAITPALSDRNYEFLEKYAPFLVENGGDMPSKAKQGEKDAIWTLIGDAARSLGIENGVLKGDIVLHGGEPYIIEVAARLSGGYFCTHQIPFSTDVYLVEACARLALGMQLDPADYQAKADRHVCSRWLIPGAGQVVSLGSRDKILSLEGVLAFECWVEQGDMVAEAENAAASVAMVQATGVSREEAISCANQAFTVFGLVTKR</sequence>
<keyword evidence="7" id="KW-1185">Reference proteome</keyword>
<dbReference type="PROSITE" id="PS50975">
    <property type="entry name" value="ATP_GRASP"/>
    <property type="match status" value="1"/>
</dbReference>
<evidence type="ECO:0000256" key="4">
    <source>
        <dbReference type="PROSITE-ProRule" id="PRU00409"/>
    </source>
</evidence>
<dbReference type="SUPFAM" id="SSF56059">
    <property type="entry name" value="Glutathione synthetase ATP-binding domain-like"/>
    <property type="match status" value="1"/>
</dbReference>
<dbReference type="Pfam" id="PF18603">
    <property type="entry name" value="LAL_C2"/>
    <property type="match status" value="1"/>
</dbReference>
<dbReference type="GO" id="GO:0046872">
    <property type="term" value="F:metal ion binding"/>
    <property type="evidence" value="ECO:0007669"/>
    <property type="project" value="InterPro"/>
</dbReference>
<keyword evidence="1" id="KW-0436">Ligase</keyword>
<reference evidence="6 7" key="1">
    <citation type="submission" date="2016-10" db="EMBL/GenBank/DDBJ databases">
        <authorList>
            <person name="de Groot N.N."/>
        </authorList>
    </citation>
    <scope>NUCLEOTIDE SEQUENCE [LARGE SCALE GENOMIC DNA]</scope>
    <source>
        <strain evidence="6 7">CGMCC 1.9109</strain>
    </source>
</reference>
<dbReference type="STRING" id="637679.GCA_001550055_02615"/>
<dbReference type="Gene3D" id="3.30.470.20">
    <property type="entry name" value="ATP-grasp fold, B domain"/>
    <property type="match status" value="1"/>
</dbReference>
<dbReference type="GO" id="GO:0005524">
    <property type="term" value="F:ATP binding"/>
    <property type="evidence" value="ECO:0007669"/>
    <property type="project" value="UniProtKB-UniRule"/>
</dbReference>
<name>A0A1G6VYC4_9PROT</name>
<dbReference type="InterPro" id="IPR013815">
    <property type="entry name" value="ATP_grasp_subdomain_1"/>
</dbReference>
<dbReference type="InterPro" id="IPR011761">
    <property type="entry name" value="ATP-grasp"/>
</dbReference>
<accession>A0A1G6VYC4</accession>
<dbReference type="PANTHER" id="PTHR43585">
    <property type="entry name" value="FUMIPYRROLE BIOSYNTHESIS PROTEIN C"/>
    <property type="match status" value="1"/>
</dbReference>
<evidence type="ECO:0000313" key="7">
    <source>
        <dbReference type="Proteomes" id="UP000183685"/>
    </source>
</evidence>
<dbReference type="Gene3D" id="3.30.1490.20">
    <property type="entry name" value="ATP-grasp fold, A domain"/>
    <property type="match status" value="1"/>
</dbReference>
<feature type="domain" description="ATP-grasp" evidence="5">
    <location>
        <begin position="111"/>
        <end position="307"/>
    </location>
</feature>
<dbReference type="PANTHER" id="PTHR43585:SF2">
    <property type="entry name" value="ATP-GRASP ENZYME FSQD"/>
    <property type="match status" value="1"/>
</dbReference>
<evidence type="ECO:0000256" key="2">
    <source>
        <dbReference type="ARBA" id="ARBA00022741"/>
    </source>
</evidence>
<keyword evidence="2 4" id="KW-0547">Nucleotide-binding</keyword>
<dbReference type="InterPro" id="IPR003806">
    <property type="entry name" value="ATP-grasp_PylC-type"/>
</dbReference>
<keyword evidence="3 4" id="KW-0067">ATP-binding</keyword>
<dbReference type="InterPro" id="IPR016185">
    <property type="entry name" value="PreATP-grasp_dom_sf"/>
</dbReference>
<protein>
    <submittedName>
        <fullName evidence="6">Biotin carboxylase</fullName>
    </submittedName>
</protein>
<gene>
    <name evidence="6" type="ORF">SAMN04488071_0900</name>
</gene>
<dbReference type="EMBL" id="FNAK01000002">
    <property type="protein sequence ID" value="SDD58534.1"/>
    <property type="molecule type" value="Genomic_DNA"/>
</dbReference>
<dbReference type="Gene3D" id="3.40.50.20">
    <property type="match status" value="1"/>
</dbReference>
<evidence type="ECO:0000313" key="6">
    <source>
        <dbReference type="EMBL" id="SDD58534.1"/>
    </source>
</evidence>
<dbReference type="InterPro" id="IPR052032">
    <property type="entry name" value="ATP-dep_AA_Ligase"/>
</dbReference>
<proteinExistence type="predicted"/>
<evidence type="ECO:0000256" key="1">
    <source>
        <dbReference type="ARBA" id="ARBA00022598"/>
    </source>
</evidence>
<dbReference type="InterPro" id="IPR040570">
    <property type="entry name" value="LAL_C2"/>
</dbReference>
<evidence type="ECO:0000256" key="3">
    <source>
        <dbReference type="ARBA" id="ARBA00022840"/>
    </source>
</evidence>
<dbReference type="Pfam" id="PF02655">
    <property type="entry name" value="ATP-grasp_3"/>
    <property type="match status" value="1"/>
</dbReference>
<dbReference type="Proteomes" id="UP000183685">
    <property type="component" value="Unassembled WGS sequence"/>
</dbReference>
<dbReference type="GO" id="GO:0016874">
    <property type="term" value="F:ligase activity"/>
    <property type="evidence" value="ECO:0007669"/>
    <property type="project" value="UniProtKB-KW"/>
</dbReference>
<organism evidence="6 7">
    <name type="scientific">Kordiimonas lacus</name>
    <dbReference type="NCBI Taxonomy" id="637679"/>
    <lineage>
        <taxon>Bacteria</taxon>
        <taxon>Pseudomonadati</taxon>
        <taxon>Pseudomonadota</taxon>
        <taxon>Alphaproteobacteria</taxon>
        <taxon>Kordiimonadales</taxon>
        <taxon>Kordiimonadaceae</taxon>
        <taxon>Kordiimonas</taxon>
    </lineage>
</organism>
<dbReference type="SUPFAM" id="SSF52440">
    <property type="entry name" value="PreATP-grasp domain"/>
    <property type="match status" value="1"/>
</dbReference>
<evidence type="ECO:0000259" key="5">
    <source>
        <dbReference type="PROSITE" id="PS50975"/>
    </source>
</evidence>
<dbReference type="AlphaFoldDB" id="A0A1G6VYC4"/>